<dbReference type="EMBL" id="OY726394">
    <property type="protein sequence ID" value="CAJ1493890.1"/>
    <property type="molecule type" value="Genomic_DNA"/>
</dbReference>
<dbReference type="InterPro" id="IPR016454">
    <property type="entry name" value="Cysteine_dSase"/>
</dbReference>
<evidence type="ECO:0000256" key="5">
    <source>
        <dbReference type="ARBA" id="ARBA00022898"/>
    </source>
</evidence>
<reference evidence="10 11" key="1">
    <citation type="submission" date="2023-08" db="EMBL/GenBank/DDBJ databases">
        <authorList>
            <person name="Folkvardsen B D."/>
            <person name="Norman A."/>
        </authorList>
    </citation>
    <scope>NUCLEOTIDE SEQUENCE [LARGE SCALE GENOMIC DNA]</scope>
    <source>
        <strain evidence="10 11">Mu0083</strain>
    </source>
</reference>
<evidence type="ECO:0000256" key="1">
    <source>
        <dbReference type="ARBA" id="ARBA00001933"/>
    </source>
</evidence>
<dbReference type="Gene3D" id="1.10.260.50">
    <property type="match status" value="1"/>
</dbReference>
<keyword evidence="4" id="KW-0479">Metal-binding</keyword>
<dbReference type="PANTHER" id="PTHR11601:SF34">
    <property type="entry name" value="CYSTEINE DESULFURASE"/>
    <property type="match status" value="1"/>
</dbReference>
<comment type="similarity">
    <text evidence="2">Belongs to the class-V pyridoxal-phosphate-dependent aminotransferase family. NifS/IscS subfamily.</text>
</comment>
<dbReference type="SUPFAM" id="SSF53383">
    <property type="entry name" value="PLP-dependent transferases"/>
    <property type="match status" value="1"/>
</dbReference>
<dbReference type="RefSeq" id="WP_308475450.1">
    <property type="nucleotide sequence ID" value="NZ_OY726394.1"/>
</dbReference>
<keyword evidence="6" id="KW-0408">Iron</keyword>
<evidence type="ECO:0000256" key="7">
    <source>
        <dbReference type="ARBA" id="ARBA00023014"/>
    </source>
</evidence>
<evidence type="ECO:0000256" key="8">
    <source>
        <dbReference type="ARBA" id="ARBA00050776"/>
    </source>
</evidence>
<evidence type="ECO:0000256" key="4">
    <source>
        <dbReference type="ARBA" id="ARBA00022723"/>
    </source>
</evidence>
<dbReference type="InterPro" id="IPR000192">
    <property type="entry name" value="Aminotrans_V_dom"/>
</dbReference>
<evidence type="ECO:0000256" key="3">
    <source>
        <dbReference type="ARBA" id="ARBA00022679"/>
    </source>
</evidence>
<evidence type="ECO:0000259" key="9">
    <source>
        <dbReference type="Pfam" id="PF00266"/>
    </source>
</evidence>
<dbReference type="Pfam" id="PF00266">
    <property type="entry name" value="Aminotran_5"/>
    <property type="match status" value="1"/>
</dbReference>
<dbReference type="Gene3D" id="3.40.640.10">
    <property type="entry name" value="Type I PLP-dependent aspartate aminotransferase-like (Major domain)"/>
    <property type="match status" value="1"/>
</dbReference>
<protein>
    <submittedName>
        <fullName evidence="10">Cysteine desulfurase family protein</fullName>
    </submittedName>
</protein>
<keyword evidence="11" id="KW-1185">Reference proteome</keyword>
<accession>A0ABN9MS76</accession>
<name>A0ABN9MS76_9MYCO</name>
<comment type="cofactor">
    <cofactor evidence="1">
        <name>pyridoxal 5'-phosphate</name>
        <dbReference type="ChEBI" id="CHEBI:597326"/>
    </cofactor>
</comment>
<comment type="catalytic activity">
    <reaction evidence="8">
        <text>(sulfur carrier)-H + L-cysteine = (sulfur carrier)-SH + L-alanine</text>
        <dbReference type="Rhea" id="RHEA:43892"/>
        <dbReference type="Rhea" id="RHEA-COMP:14737"/>
        <dbReference type="Rhea" id="RHEA-COMP:14739"/>
        <dbReference type="ChEBI" id="CHEBI:29917"/>
        <dbReference type="ChEBI" id="CHEBI:35235"/>
        <dbReference type="ChEBI" id="CHEBI:57972"/>
        <dbReference type="ChEBI" id="CHEBI:64428"/>
        <dbReference type="EC" id="2.8.1.7"/>
    </reaction>
</comment>
<dbReference type="Proteomes" id="UP001190336">
    <property type="component" value="Chromosome"/>
</dbReference>
<dbReference type="PIRSF" id="PIRSF005572">
    <property type="entry name" value="NifS"/>
    <property type="match status" value="1"/>
</dbReference>
<gene>
    <name evidence="10" type="ORF">MU0083_000545</name>
</gene>
<dbReference type="InterPro" id="IPR015421">
    <property type="entry name" value="PyrdxlP-dep_Trfase_major"/>
</dbReference>
<keyword evidence="5" id="KW-0663">Pyridoxal phosphate</keyword>
<feature type="domain" description="Aminotransferase class V" evidence="9">
    <location>
        <begin position="2"/>
        <end position="361"/>
    </location>
</feature>
<evidence type="ECO:0000256" key="6">
    <source>
        <dbReference type="ARBA" id="ARBA00023004"/>
    </source>
</evidence>
<dbReference type="PANTHER" id="PTHR11601">
    <property type="entry name" value="CYSTEINE DESULFURYLASE FAMILY MEMBER"/>
    <property type="match status" value="1"/>
</dbReference>
<keyword evidence="7" id="KW-0411">Iron-sulfur</keyword>
<dbReference type="InterPro" id="IPR015424">
    <property type="entry name" value="PyrdxlP-dep_Trfase"/>
</dbReference>
<evidence type="ECO:0000256" key="2">
    <source>
        <dbReference type="ARBA" id="ARBA00006490"/>
    </source>
</evidence>
<sequence>MVYLDYNASTPVDHRVLPTVAEVLSEYGNPASAQHRAGQSAGELIEVARIRVGSLLQRPVQDVVFTSGATEAAVLGLVGATLGACHRPNVVVSAVEHKAVLAAAELGAHLSGGEVRKVRVDSAGRIDLMHLDSLVDDSVSVVAIMAANNETGVLSPVEGAAATAQRVGALVFVDATQFVGKSELQPVANLADLMVFSSHKIYGPKGAGALIASRHIQKVLTPLSAGGGQERGLRGGTHNTPSIVGFGLAAELAMTEQKKDSDRIAVLANEFLVTLKERLPGIEMNGDGADRLTNTLNLRFIGADAEAVMASMPTIQVSAGSACQSAVSTPSHVLLAMGRSATEASESLRISLGRPTTRDEIRIAADAIVSAVVRVRELTAA</sequence>
<dbReference type="Gene3D" id="3.90.1150.10">
    <property type="entry name" value="Aspartate Aminotransferase, domain 1"/>
    <property type="match status" value="1"/>
</dbReference>
<evidence type="ECO:0000313" key="10">
    <source>
        <dbReference type="EMBL" id="CAJ1493890.1"/>
    </source>
</evidence>
<dbReference type="InterPro" id="IPR015422">
    <property type="entry name" value="PyrdxlP-dep_Trfase_small"/>
</dbReference>
<keyword evidence="3" id="KW-0808">Transferase</keyword>
<proteinExistence type="inferred from homology"/>
<evidence type="ECO:0000313" key="11">
    <source>
        <dbReference type="Proteomes" id="UP001190336"/>
    </source>
</evidence>
<organism evidence="10 11">
    <name type="scientific">[Mycobacterium] kokjensenii</name>
    <dbReference type="NCBI Taxonomy" id="3064287"/>
    <lineage>
        <taxon>Bacteria</taxon>
        <taxon>Bacillati</taxon>
        <taxon>Actinomycetota</taxon>
        <taxon>Actinomycetes</taxon>
        <taxon>Mycobacteriales</taxon>
        <taxon>Mycobacteriaceae</taxon>
        <taxon>Mycolicibacter</taxon>
    </lineage>
</organism>